<dbReference type="GO" id="GO:0005694">
    <property type="term" value="C:chromosome"/>
    <property type="evidence" value="ECO:0007669"/>
    <property type="project" value="UniProtKB-SubCell"/>
</dbReference>
<evidence type="ECO:0000313" key="8">
    <source>
        <dbReference type="Proteomes" id="UP000800036"/>
    </source>
</evidence>
<keyword evidence="4" id="KW-0539">Nucleus</keyword>
<comment type="subcellular location">
    <subcellularLocation>
        <location evidence="2">Chromosome</location>
    </subcellularLocation>
    <subcellularLocation>
        <location evidence="1">Nucleus</location>
    </subcellularLocation>
</comment>
<dbReference type="GO" id="GO:0003682">
    <property type="term" value="F:chromatin binding"/>
    <property type="evidence" value="ECO:0007669"/>
    <property type="project" value="TreeGrafter"/>
</dbReference>
<dbReference type="InterPro" id="IPR035425">
    <property type="entry name" value="CENP-T/H4_C"/>
</dbReference>
<dbReference type="EMBL" id="ML976670">
    <property type="protein sequence ID" value="KAF1975593.1"/>
    <property type="molecule type" value="Genomic_DNA"/>
</dbReference>
<evidence type="ECO:0000256" key="5">
    <source>
        <dbReference type="SAM" id="MobiDB-lite"/>
    </source>
</evidence>
<feature type="compositionally biased region" description="Basic and acidic residues" evidence="5">
    <location>
        <begin position="115"/>
        <end position="124"/>
    </location>
</feature>
<evidence type="ECO:0000259" key="6">
    <source>
        <dbReference type="Pfam" id="PF15511"/>
    </source>
</evidence>
<dbReference type="Pfam" id="PF15511">
    <property type="entry name" value="CENP-T_C"/>
    <property type="match status" value="1"/>
</dbReference>
<feature type="compositionally biased region" description="Acidic residues" evidence="5">
    <location>
        <begin position="175"/>
        <end position="184"/>
    </location>
</feature>
<evidence type="ECO:0000256" key="4">
    <source>
        <dbReference type="ARBA" id="ARBA00023242"/>
    </source>
</evidence>
<dbReference type="GO" id="GO:0071821">
    <property type="term" value="C:FANCM-MHF complex"/>
    <property type="evidence" value="ECO:0007669"/>
    <property type="project" value="TreeGrafter"/>
</dbReference>
<sequence>MSESARKKQRLSPRISGDRSAMENASTLYDDLHRLANIAPKPVTPFRRAASAGITPRSAPIRTPGTGRTPRGGPATRPLPARRVAPTTPHAIRALRERANAARTPGHVRRRSGRVQRETPRDALRALSRALAPVSRPAQPTPRAPSRLSRQSALDLSDIDDDDPPAPRLSMPLDDMYDDDSFDEEPPRQSIIAPLPDYDYDNGTAHSIEFGRRARSEDPRLDRMFSKRISEQFGELNDLTINGEEYELDGNFINRRGTLHPEDLLEQVAEEDLDNTTTEIRALTGRRDGRASDVDLGVFGEVEDEEDDPTFRFTIPPRMQAPAMEGDDDDDEVEAEEETQRRVDGSLVQEADDDDDDNDVQAGADMGNDEDTAVLAADDDDETGAFEIAGWESEPNVEDDEDLQAYRGEVSAIDRSLQTPAPETPTKKRASRQRKALHISRFGHEYPSFPAATVKTLANGFVKSQGSKAKISKDTLAALVQTSDFFFEQVGEDLAAYAQHAGRRQIEESDVIALLKRYVHFAVLLLYLYTNTRYMAMY</sequence>
<dbReference type="PANTHER" id="PTHR22980">
    <property type="entry name" value="CORTISTATIN"/>
    <property type="match status" value="1"/>
</dbReference>
<dbReference type="OrthoDB" id="10071681at2759"/>
<keyword evidence="8" id="KW-1185">Reference proteome</keyword>
<feature type="region of interest" description="Disordered" evidence="5">
    <location>
        <begin position="1"/>
        <end position="23"/>
    </location>
</feature>
<gene>
    <name evidence="7" type="ORF">BU23DRAFT_76833</name>
</gene>
<feature type="domain" description="CENP-T/Histone H4 histone fold" evidence="6">
    <location>
        <begin position="443"/>
        <end position="518"/>
    </location>
</feature>
<evidence type="ECO:0000313" key="7">
    <source>
        <dbReference type="EMBL" id="KAF1975593.1"/>
    </source>
</evidence>
<organism evidence="7 8">
    <name type="scientific">Bimuria novae-zelandiae CBS 107.79</name>
    <dbReference type="NCBI Taxonomy" id="1447943"/>
    <lineage>
        <taxon>Eukaryota</taxon>
        <taxon>Fungi</taxon>
        <taxon>Dikarya</taxon>
        <taxon>Ascomycota</taxon>
        <taxon>Pezizomycotina</taxon>
        <taxon>Dothideomycetes</taxon>
        <taxon>Pleosporomycetidae</taxon>
        <taxon>Pleosporales</taxon>
        <taxon>Massarineae</taxon>
        <taxon>Didymosphaeriaceae</taxon>
        <taxon>Bimuria</taxon>
    </lineage>
</organism>
<dbReference type="PANTHER" id="PTHR22980:SF5">
    <property type="entry name" value="CENP-T_HISTONE H4 HISTONE FOLD DOMAIN-CONTAINING PROTEIN"/>
    <property type="match status" value="1"/>
</dbReference>
<feature type="compositionally biased region" description="Acidic residues" evidence="5">
    <location>
        <begin position="325"/>
        <end position="337"/>
    </location>
</feature>
<evidence type="ECO:0000256" key="3">
    <source>
        <dbReference type="ARBA" id="ARBA00022454"/>
    </source>
</evidence>
<evidence type="ECO:0000256" key="1">
    <source>
        <dbReference type="ARBA" id="ARBA00004123"/>
    </source>
</evidence>
<keyword evidence="3" id="KW-0158">Chromosome</keyword>
<evidence type="ECO:0000256" key="2">
    <source>
        <dbReference type="ARBA" id="ARBA00004286"/>
    </source>
</evidence>
<dbReference type="Proteomes" id="UP000800036">
    <property type="component" value="Unassembled WGS sequence"/>
</dbReference>
<dbReference type="SUPFAM" id="SSF47113">
    <property type="entry name" value="Histone-fold"/>
    <property type="match status" value="1"/>
</dbReference>
<dbReference type="AlphaFoldDB" id="A0A6A5VDL6"/>
<dbReference type="GO" id="GO:0000712">
    <property type="term" value="P:resolution of meiotic recombination intermediates"/>
    <property type="evidence" value="ECO:0007669"/>
    <property type="project" value="TreeGrafter"/>
</dbReference>
<dbReference type="Gene3D" id="1.10.20.10">
    <property type="entry name" value="Histone, subunit A"/>
    <property type="match status" value="1"/>
</dbReference>
<feature type="compositionally biased region" description="Low complexity" evidence="5">
    <location>
        <begin position="59"/>
        <end position="83"/>
    </location>
</feature>
<accession>A0A6A5VDL6</accession>
<name>A0A6A5VDL6_9PLEO</name>
<dbReference type="GO" id="GO:0046982">
    <property type="term" value="F:protein heterodimerization activity"/>
    <property type="evidence" value="ECO:0007669"/>
    <property type="project" value="InterPro"/>
</dbReference>
<feature type="compositionally biased region" description="Acidic residues" evidence="5">
    <location>
        <begin position="350"/>
        <end position="359"/>
    </location>
</feature>
<dbReference type="InterPro" id="IPR009072">
    <property type="entry name" value="Histone-fold"/>
</dbReference>
<feature type="region of interest" description="Disordered" evidence="5">
    <location>
        <begin position="305"/>
        <end position="370"/>
    </location>
</feature>
<dbReference type="GO" id="GO:0031297">
    <property type="term" value="P:replication fork processing"/>
    <property type="evidence" value="ECO:0007669"/>
    <property type="project" value="TreeGrafter"/>
</dbReference>
<proteinExistence type="predicted"/>
<protein>
    <recommendedName>
        <fullName evidence="6">CENP-T/Histone H4 histone fold domain-containing protein</fullName>
    </recommendedName>
</protein>
<feature type="region of interest" description="Disordered" evidence="5">
    <location>
        <begin position="410"/>
        <end position="433"/>
    </location>
</feature>
<reference evidence="7" key="1">
    <citation type="journal article" date="2020" name="Stud. Mycol.">
        <title>101 Dothideomycetes genomes: a test case for predicting lifestyles and emergence of pathogens.</title>
        <authorList>
            <person name="Haridas S."/>
            <person name="Albert R."/>
            <person name="Binder M."/>
            <person name="Bloem J."/>
            <person name="Labutti K."/>
            <person name="Salamov A."/>
            <person name="Andreopoulos B."/>
            <person name="Baker S."/>
            <person name="Barry K."/>
            <person name="Bills G."/>
            <person name="Bluhm B."/>
            <person name="Cannon C."/>
            <person name="Castanera R."/>
            <person name="Culley D."/>
            <person name="Daum C."/>
            <person name="Ezra D."/>
            <person name="Gonzalez J."/>
            <person name="Henrissat B."/>
            <person name="Kuo A."/>
            <person name="Liang C."/>
            <person name="Lipzen A."/>
            <person name="Lutzoni F."/>
            <person name="Magnuson J."/>
            <person name="Mondo S."/>
            <person name="Nolan M."/>
            <person name="Ohm R."/>
            <person name="Pangilinan J."/>
            <person name="Park H.-J."/>
            <person name="Ramirez L."/>
            <person name="Alfaro M."/>
            <person name="Sun H."/>
            <person name="Tritt A."/>
            <person name="Yoshinaga Y."/>
            <person name="Zwiers L.-H."/>
            <person name="Turgeon B."/>
            <person name="Goodwin S."/>
            <person name="Spatafora J."/>
            <person name="Crous P."/>
            <person name="Grigoriev I."/>
        </authorList>
    </citation>
    <scope>NUCLEOTIDE SEQUENCE</scope>
    <source>
        <strain evidence="7">CBS 107.79</strain>
    </source>
</reference>
<feature type="region of interest" description="Disordered" evidence="5">
    <location>
        <begin position="48"/>
        <end position="199"/>
    </location>
</feature>